<evidence type="ECO:0000256" key="3">
    <source>
        <dbReference type="ARBA" id="ARBA00022559"/>
    </source>
</evidence>
<dbReference type="Gene3D" id="3.40.30.10">
    <property type="entry name" value="Glutaredoxin"/>
    <property type="match status" value="1"/>
</dbReference>
<comment type="function">
    <text evidence="1">Thiol-specific peroxidase that catalyzes the reduction of hydrogen peroxide and organic hydroperoxides to water and alcohols, respectively. Plays a role in cell protection against oxidative stress by detoxifying peroxides and as sensor of hydrogen peroxide-mediated signaling events.</text>
</comment>
<evidence type="ECO:0000256" key="4">
    <source>
        <dbReference type="ARBA" id="ARBA00022862"/>
    </source>
</evidence>
<evidence type="ECO:0000256" key="10">
    <source>
        <dbReference type="ARBA" id="ARBA00049091"/>
    </source>
</evidence>
<dbReference type="AlphaFoldDB" id="A0A2H0BES9"/>
<keyword evidence="4" id="KW-0049">Antioxidant</keyword>
<evidence type="ECO:0000256" key="6">
    <source>
        <dbReference type="ARBA" id="ARBA00023157"/>
    </source>
</evidence>
<dbReference type="EC" id="1.11.1.24" evidence="2"/>
<dbReference type="InterPro" id="IPR050924">
    <property type="entry name" value="Peroxiredoxin_BCP/PrxQ"/>
</dbReference>
<dbReference type="GO" id="GO:0045454">
    <property type="term" value="P:cell redox homeostasis"/>
    <property type="evidence" value="ECO:0007669"/>
    <property type="project" value="TreeGrafter"/>
</dbReference>
<proteinExistence type="inferred from homology"/>
<dbReference type="InterPro" id="IPR013766">
    <property type="entry name" value="Thioredoxin_domain"/>
</dbReference>
<evidence type="ECO:0000256" key="9">
    <source>
        <dbReference type="ARBA" id="ARBA00038489"/>
    </source>
</evidence>
<organism evidence="12 13">
    <name type="scientific">candidate division WWE3 bacterium CG22_combo_CG10-13_8_21_14_all_39_12</name>
    <dbReference type="NCBI Taxonomy" id="1975094"/>
    <lineage>
        <taxon>Bacteria</taxon>
        <taxon>Katanobacteria</taxon>
    </lineage>
</organism>
<dbReference type="SUPFAM" id="SSF52833">
    <property type="entry name" value="Thioredoxin-like"/>
    <property type="match status" value="1"/>
</dbReference>
<evidence type="ECO:0000256" key="2">
    <source>
        <dbReference type="ARBA" id="ARBA00013017"/>
    </source>
</evidence>
<gene>
    <name evidence="12" type="ORF">COX05_04435</name>
</gene>
<evidence type="ECO:0000259" key="11">
    <source>
        <dbReference type="PROSITE" id="PS51352"/>
    </source>
</evidence>
<sequence>MPSNNRLVPKQTAPDFTVTDIQGKEWSLSDYKGKKVMLSFYRYASCSFCNLRIAELIKVYPELSKDIEFLAFFQSPTEKILSYAGSQKPPFPIFPDPERKVYEIYQVNESSKMKFVFGLTNILKLVNAFSNGFIKGKKDGDLYSIPADFLINVDQTIHTAYYGRDISDHISVSAIQQFTNE</sequence>
<comment type="caution">
    <text evidence="12">The sequence shown here is derived from an EMBL/GenBank/DDBJ whole genome shotgun (WGS) entry which is preliminary data.</text>
</comment>
<evidence type="ECO:0000256" key="5">
    <source>
        <dbReference type="ARBA" id="ARBA00023002"/>
    </source>
</evidence>
<name>A0A2H0BES9_UNCKA</name>
<comment type="catalytic activity">
    <reaction evidence="10">
        <text>a hydroperoxide + [thioredoxin]-dithiol = an alcohol + [thioredoxin]-disulfide + H2O</text>
        <dbReference type="Rhea" id="RHEA:62620"/>
        <dbReference type="Rhea" id="RHEA-COMP:10698"/>
        <dbReference type="Rhea" id="RHEA-COMP:10700"/>
        <dbReference type="ChEBI" id="CHEBI:15377"/>
        <dbReference type="ChEBI" id="CHEBI:29950"/>
        <dbReference type="ChEBI" id="CHEBI:30879"/>
        <dbReference type="ChEBI" id="CHEBI:35924"/>
        <dbReference type="ChEBI" id="CHEBI:50058"/>
        <dbReference type="EC" id="1.11.1.24"/>
    </reaction>
</comment>
<dbReference type="GO" id="GO:0005737">
    <property type="term" value="C:cytoplasm"/>
    <property type="evidence" value="ECO:0007669"/>
    <property type="project" value="TreeGrafter"/>
</dbReference>
<dbReference type="PANTHER" id="PTHR42801">
    <property type="entry name" value="THIOREDOXIN-DEPENDENT PEROXIDE REDUCTASE"/>
    <property type="match status" value="1"/>
</dbReference>
<keyword evidence="3" id="KW-0575">Peroxidase</keyword>
<dbReference type="InterPro" id="IPR000866">
    <property type="entry name" value="AhpC/TSA"/>
</dbReference>
<dbReference type="Pfam" id="PF00578">
    <property type="entry name" value="AhpC-TSA"/>
    <property type="match status" value="1"/>
</dbReference>
<evidence type="ECO:0000256" key="8">
    <source>
        <dbReference type="ARBA" id="ARBA00032824"/>
    </source>
</evidence>
<dbReference type="GO" id="GO:0034599">
    <property type="term" value="P:cellular response to oxidative stress"/>
    <property type="evidence" value="ECO:0007669"/>
    <property type="project" value="TreeGrafter"/>
</dbReference>
<keyword evidence="7" id="KW-0676">Redox-active center</keyword>
<keyword evidence="6" id="KW-1015">Disulfide bond</keyword>
<evidence type="ECO:0000313" key="12">
    <source>
        <dbReference type="EMBL" id="PIP56183.1"/>
    </source>
</evidence>
<accession>A0A2H0BES9</accession>
<protein>
    <recommendedName>
        <fullName evidence="2">thioredoxin-dependent peroxiredoxin</fullName>
        <ecNumber evidence="2">1.11.1.24</ecNumber>
    </recommendedName>
    <alternativeName>
        <fullName evidence="8">Thioredoxin peroxidase</fullName>
    </alternativeName>
</protein>
<dbReference type="PANTHER" id="PTHR42801:SF4">
    <property type="entry name" value="AHPC_TSA FAMILY PROTEIN"/>
    <property type="match status" value="1"/>
</dbReference>
<dbReference type="GO" id="GO:0008379">
    <property type="term" value="F:thioredoxin peroxidase activity"/>
    <property type="evidence" value="ECO:0007669"/>
    <property type="project" value="TreeGrafter"/>
</dbReference>
<dbReference type="Proteomes" id="UP000228495">
    <property type="component" value="Unassembled WGS sequence"/>
</dbReference>
<dbReference type="CDD" id="cd02970">
    <property type="entry name" value="PRX_like2"/>
    <property type="match status" value="1"/>
</dbReference>
<evidence type="ECO:0000313" key="13">
    <source>
        <dbReference type="Proteomes" id="UP000228495"/>
    </source>
</evidence>
<keyword evidence="5" id="KW-0560">Oxidoreductase</keyword>
<dbReference type="PROSITE" id="PS51352">
    <property type="entry name" value="THIOREDOXIN_2"/>
    <property type="match status" value="1"/>
</dbReference>
<dbReference type="EMBL" id="PCSU01000076">
    <property type="protein sequence ID" value="PIP56183.1"/>
    <property type="molecule type" value="Genomic_DNA"/>
</dbReference>
<evidence type="ECO:0000256" key="7">
    <source>
        <dbReference type="ARBA" id="ARBA00023284"/>
    </source>
</evidence>
<dbReference type="InterPro" id="IPR036249">
    <property type="entry name" value="Thioredoxin-like_sf"/>
</dbReference>
<evidence type="ECO:0000256" key="1">
    <source>
        <dbReference type="ARBA" id="ARBA00003330"/>
    </source>
</evidence>
<reference evidence="12 13" key="1">
    <citation type="submission" date="2017-09" db="EMBL/GenBank/DDBJ databases">
        <title>Depth-based differentiation of microbial function through sediment-hosted aquifers and enrichment of novel symbionts in the deep terrestrial subsurface.</title>
        <authorList>
            <person name="Probst A.J."/>
            <person name="Ladd B."/>
            <person name="Jarett J.K."/>
            <person name="Geller-Mcgrath D.E."/>
            <person name="Sieber C.M."/>
            <person name="Emerson J.B."/>
            <person name="Anantharaman K."/>
            <person name="Thomas B.C."/>
            <person name="Malmstrom R."/>
            <person name="Stieglmeier M."/>
            <person name="Klingl A."/>
            <person name="Woyke T."/>
            <person name="Ryan C.M."/>
            <person name="Banfield J.F."/>
        </authorList>
    </citation>
    <scope>NUCLEOTIDE SEQUENCE [LARGE SCALE GENOMIC DNA]</scope>
    <source>
        <strain evidence="12">CG22_combo_CG10-13_8_21_14_all_39_12</strain>
    </source>
</reference>
<comment type="similarity">
    <text evidence="9">Belongs to the peroxiredoxin family. BCP/PrxQ subfamily.</text>
</comment>
<feature type="domain" description="Thioredoxin" evidence="11">
    <location>
        <begin position="7"/>
        <end position="181"/>
    </location>
</feature>